<organism evidence="1 2">
    <name type="scientific">Bionectria ochroleuca</name>
    <name type="common">Gliocladium roseum</name>
    <dbReference type="NCBI Taxonomy" id="29856"/>
    <lineage>
        <taxon>Eukaryota</taxon>
        <taxon>Fungi</taxon>
        <taxon>Dikarya</taxon>
        <taxon>Ascomycota</taxon>
        <taxon>Pezizomycotina</taxon>
        <taxon>Sordariomycetes</taxon>
        <taxon>Hypocreomycetidae</taxon>
        <taxon>Hypocreales</taxon>
        <taxon>Bionectriaceae</taxon>
        <taxon>Clonostachys</taxon>
    </lineage>
</organism>
<reference evidence="1 2" key="1">
    <citation type="submission" date="2019-06" db="EMBL/GenBank/DDBJ databases">
        <authorList>
            <person name="Broberg M."/>
        </authorList>
    </citation>
    <scope>NUCLEOTIDE SEQUENCE [LARGE SCALE GENOMIC DNA]</scope>
</reference>
<evidence type="ECO:0000313" key="2">
    <source>
        <dbReference type="Proteomes" id="UP000766486"/>
    </source>
</evidence>
<protein>
    <submittedName>
        <fullName evidence="1">Uncharacterized protein</fullName>
    </submittedName>
</protein>
<sequence length="140" mass="15107">MPLIGTEFALSPTQERLSNLEISDLQVYDLQVPDLQVSALPAPSGEMATPNPSYRDTYSNNHIDEDSMLLRGGDVPDAAEPQFQQDAPVALIPVNLESNTVRGGSVVVLGPQKSKDLSDILEHRVKMAQIKAAKVVSQAV</sequence>
<evidence type="ECO:0000313" key="1">
    <source>
        <dbReference type="EMBL" id="VUC27426.1"/>
    </source>
</evidence>
<gene>
    <name evidence="1" type="ORF">CLO192961_LOCUS208541</name>
</gene>
<dbReference type="Proteomes" id="UP000766486">
    <property type="component" value="Unassembled WGS sequence"/>
</dbReference>
<dbReference type="EMBL" id="CABFNS010000767">
    <property type="protein sequence ID" value="VUC27426.1"/>
    <property type="molecule type" value="Genomic_DNA"/>
</dbReference>
<proteinExistence type="predicted"/>
<name>A0ABY6UBM9_BIOOC</name>
<keyword evidence="2" id="KW-1185">Reference proteome</keyword>
<comment type="caution">
    <text evidence="1">The sequence shown here is derived from an EMBL/GenBank/DDBJ whole genome shotgun (WGS) entry which is preliminary data.</text>
</comment>
<accession>A0ABY6UBM9</accession>